<evidence type="ECO:0000313" key="3">
    <source>
        <dbReference type="EMBL" id="MFC6147566.1"/>
    </source>
</evidence>
<proteinExistence type="predicted"/>
<reference evidence="4" key="1">
    <citation type="journal article" date="2019" name="Int. J. Syst. Evol. Microbiol.">
        <title>The Global Catalogue of Microorganisms (GCM) 10K type strain sequencing project: providing services to taxonomists for standard genome sequencing and annotation.</title>
        <authorList>
            <consortium name="The Broad Institute Genomics Platform"/>
            <consortium name="The Broad Institute Genome Sequencing Center for Infectious Disease"/>
            <person name="Wu L."/>
            <person name="Ma J."/>
        </authorList>
    </citation>
    <scope>NUCLEOTIDE SEQUENCE [LARGE SCALE GENOMIC DNA]</scope>
    <source>
        <strain evidence="4">CCUG 51943</strain>
    </source>
</reference>
<feature type="region of interest" description="Disordered" evidence="1">
    <location>
        <begin position="51"/>
        <end position="87"/>
    </location>
</feature>
<feature type="compositionally biased region" description="Low complexity" evidence="1">
    <location>
        <begin position="141"/>
        <end position="178"/>
    </location>
</feature>
<evidence type="ECO:0000256" key="2">
    <source>
        <dbReference type="SAM" id="Phobius"/>
    </source>
</evidence>
<keyword evidence="2" id="KW-1133">Transmembrane helix</keyword>
<feature type="compositionally biased region" description="Low complexity" evidence="1">
    <location>
        <begin position="60"/>
        <end position="71"/>
    </location>
</feature>
<gene>
    <name evidence="3" type="ORF">ACFPUZ_12205</name>
</gene>
<dbReference type="PRINTS" id="PR01217">
    <property type="entry name" value="PRICHEXTENSN"/>
</dbReference>
<keyword evidence="4" id="KW-1185">Reference proteome</keyword>
<protein>
    <recommendedName>
        <fullName evidence="5">DNA-directed RNA polymerase II</fullName>
    </recommendedName>
</protein>
<feature type="transmembrane region" description="Helical" evidence="2">
    <location>
        <begin position="7"/>
        <end position="27"/>
    </location>
</feature>
<sequence>MNTEARRVYIFIVVGLLAAAAIGYGVWRASTPATPSASDIATQTPEVATISEHTQLPQVTTPSPEPDTSTEAAAQTPAPPRNDDPFLAPHALVQAVPSVIAPTTVYRPENVRPSATSTSTAPMEPTETAAPTDAVEPELQTTSDTPTTAPAPTTTSPAPAPSETATPTPTPTATPSEPNGQQPQSEPDQPAEPTEPTEPEVEQAAVTQPQSAWWNPARWFPFSS</sequence>
<comment type="caution">
    <text evidence="3">The sequence shown here is derived from an EMBL/GenBank/DDBJ whole genome shotgun (WGS) entry which is preliminary data.</text>
</comment>
<feature type="region of interest" description="Disordered" evidence="1">
    <location>
        <begin position="107"/>
        <end position="224"/>
    </location>
</feature>
<keyword evidence="2" id="KW-0812">Transmembrane</keyword>
<organism evidence="3 4">
    <name type="scientific">Corynebacterium nasicanis</name>
    <dbReference type="NCBI Taxonomy" id="1448267"/>
    <lineage>
        <taxon>Bacteria</taxon>
        <taxon>Bacillati</taxon>
        <taxon>Actinomycetota</taxon>
        <taxon>Actinomycetes</taxon>
        <taxon>Mycobacteriales</taxon>
        <taxon>Corynebacteriaceae</taxon>
        <taxon>Corynebacterium</taxon>
    </lineage>
</organism>
<keyword evidence="2" id="KW-0472">Membrane</keyword>
<evidence type="ECO:0008006" key="5">
    <source>
        <dbReference type="Google" id="ProtNLM"/>
    </source>
</evidence>
<evidence type="ECO:0000313" key="4">
    <source>
        <dbReference type="Proteomes" id="UP001596244"/>
    </source>
</evidence>
<dbReference type="EMBL" id="JBHSQE010000009">
    <property type="protein sequence ID" value="MFC6147566.1"/>
    <property type="molecule type" value="Genomic_DNA"/>
</dbReference>
<evidence type="ECO:0000256" key="1">
    <source>
        <dbReference type="SAM" id="MobiDB-lite"/>
    </source>
</evidence>
<accession>A0ABW1QDU4</accession>
<dbReference type="Proteomes" id="UP001596244">
    <property type="component" value="Unassembled WGS sequence"/>
</dbReference>
<name>A0ABW1QDU4_9CORY</name>
<dbReference type="RefSeq" id="WP_377002173.1">
    <property type="nucleotide sequence ID" value="NZ_JBHSQE010000009.1"/>
</dbReference>